<evidence type="ECO:0000313" key="2">
    <source>
        <dbReference type="Proteomes" id="UP001519460"/>
    </source>
</evidence>
<evidence type="ECO:0000313" key="1">
    <source>
        <dbReference type="EMBL" id="KAK7505131.1"/>
    </source>
</evidence>
<dbReference type="Proteomes" id="UP001519460">
    <property type="component" value="Unassembled WGS sequence"/>
</dbReference>
<dbReference type="AlphaFoldDB" id="A0ABD0M0W2"/>
<keyword evidence="2" id="KW-1185">Reference proteome</keyword>
<accession>A0ABD0M0W2</accession>
<organism evidence="1 2">
    <name type="scientific">Batillaria attramentaria</name>
    <dbReference type="NCBI Taxonomy" id="370345"/>
    <lineage>
        <taxon>Eukaryota</taxon>
        <taxon>Metazoa</taxon>
        <taxon>Spiralia</taxon>
        <taxon>Lophotrochozoa</taxon>
        <taxon>Mollusca</taxon>
        <taxon>Gastropoda</taxon>
        <taxon>Caenogastropoda</taxon>
        <taxon>Sorbeoconcha</taxon>
        <taxon>Cerithioidea</taxon>
        <taxon>Batillariidae</taxon>
        <taxon>Batillaria</taxon>
    </lineage>
</organism>
<comment type="caution">
    <text evidence="1">The sequence shown here is derived from an EMBL/GenBank/DDBJ whole genome shotgun (WGS) entry which is preliminary data.</text>
</comment>
<reference evidence="1 2" key="1">
    <citation type="journal article" date="2023" name="Sci. Data">
        <title>Genome assembly of the Korean intertidal mud-creeper Batillaria attramentaria.</title>
        <authorList>
            <person name="Patra A.K."/>
            <person name="Ho P.T."/>
            <person name="Jun S."/>
            <person name="Lee S.J."/>
            <person name="Kim Y."/>
            <person name="Won Y.J."/>
        </authorList>
    </citation>
    <scope>NUCLEOTIDE SEQUENCE [LARGE SCALE GENOMIC DNA]</scope>
    <source>
        <strain evidence="1">Wonlab-2016</strain>
    </source>
</reference>
<proteinExistence type="predicted"/>
<protein>
    <submittedName>
        <fullName evidence="1">Uncharacterized protein</fullName>
    </submittedName>
</protein>
<gene>
    <name evidence="1" type="ORF">BaRGS_00003701</name>
</gene>
<name>A0ABD0M0W2_9CAEN</name>
<sequence>MHLQSPLSLDLSSNVSASMARQRARRCAATCDQPAVYAGPVPTAFGWKVKPVFTPACSRIILNRAAA</sequence>
<dbReference type="EMBL" id="JACVVK020000012">
    <property type="protein sequence ID" value="KAK7505131.1"/>
    <property type="molecule type" value="Genomic_DNA"/>
</dbReference>